<gene>
    <name evidence="2" type="ORF">HGT73_11120</name>
</gene>
<name>A0ABS5T6E2_9GAMM</name>
<dbReference type="Gene3D" id="3.30.420.40">
    <property type="match status" value="2"/>
</dbReference>
<evidence type="ECO:0000313" key="3">
    <source>
        <dbReference type="Proteomes" id="UP000786875"/>
    </source>
</evidence>
<comment type="caution">
    <text evidence="2">The sequence shown here is derived from an EMBL/GenBank/DDBJ whole genome shotgun (WGS) entry which is preliminary data.</text>
</comment>
<organism evidence="2 3">
    <name type="scientific">Rosenbergiella australiborealis</name>
    <dbReference type="NCBI Taxonomy" id="1544696"/>
    <lineage>
        <taxon>Bacteria</taxon>
        <taxon>Pseudomonadati</taxon>
        <taxon>Pseudomonadota</taxon>
        <taxon>Gammaproteobacteria</taxon>
        <taxon>Enterobacterales</taxon>
        <taxon>Erwiniaceae</taxon>
        <taxon>Rosenbergiella</taxon>
    </lineage>
</organism>
<keyword evidence="2" id="KW-0808">Transferase</keyword>
<dbReference type="RefSeq" id="WP_214214927.1">
    <property type="nucleotide sequence ID" value="NZ_JABBFO010000010.1"/>
</dbReference>
<dbReference type="InterPro" id="IPR043129">
    <property type="entry name" value="ATPase_NBD"/>
</dbReference>
<keyword evidence="3" id="KW-1185">Reference proteome</keyword>
<dbReference type="PANTHER" id="PTHR43190">
    <property type="entry name" value="N-ACETYL-D-GLUCOSAMINE KINASE"/>
    <property type="match status" value="1"/>
</dbReference>
<dbReference type="InterPro" id="IPR052519">
    <property type="entry name" value="Euk-type_GlcNAc_Kinase"/>
</dbReference>
<feature type="domain" description="ATPase BadF/BadG/BcrA/BcrD type" evidence="1">
    <location>
        <begin position="6"/>
        <end position="265"/>
    </location>
</feature>
<dbReference type="GO" id="GO:0016301">
    <property type="term" value="F:kinase activity"/>
    <property type="evidence" value="ECO:0007669"/>
    <property type="project" value="UniProtKB-KW"/>
</dbReference>
<dbReference type="PANTHER" id="PTHR43190:SF3">
    <property type="entry name" value="N-ACETYL-D-GLUCOSAMINE KINASE"/>
    <property type="match status" value="1"/>
</dbReference>
<dbReference type="InterPro" id="IPR002731">
    <property type="entry name" value="ATPase_BadF"/>
</dbReference>
<dbReference type="Pfam" id="PF01869">
    <property type="entry name" value="BcrAD_BadFG"/>
    <property type="match status" value="1"/>
</dbReference>
<dbReference type="Proteomes" id="UP000786875">
    <property type="component" value="Unassembled WGS sequence"/>
</dbReference>
<dbReference type="SUPFAM" id="SSF53067">
    <property type="entry name" value="Actin-like ATPase domain"/>
    <property type="match status" value="2"/>
</dbReference>
<dbReference type="EMBL" id="JABBFO010000010">
    <property type="protein sequence ID" value="MBT0727915.1"/>
    <property type="molecule type" value="Genomic_DNA"/>
</dbReference>
<evidence type="ECO:0000313" key="2">
    <source>
        <dbReference type="EMBL" id="MBT0727915.1"/>
    </source>
</evidence>
<proteinExistence type="predicted"/>
<dbReference type="CDD" id="cd24082">
    <property type="entry name" value="ASKHA_NBD_GspK-like"/>
    <property type="match status" value="1"/>
</dbReference>
<protein>
    <submittedName>
        <fullName evidence="2">N-acetylglucosamine kinase</fullName>
    </submittedName>
</protein>
<accession>A0ABS5T6E2</accession>
<reference evidence="2 3" key="1">
    <citation type="submission" date="2020-04" db="EMBL/GenBank/DDBJ databases">
        <title>Genome sequencing of Rosenbergiella species.</title>
        <authorList>
            <person name="Alvarez-Perez S."/>
            <person name="Lievens B."/>
        </authorList>
    </citation>
    <scope>NUCLEOTIDE SEQUENCE [LARGE SCALE GENOMIC DNA]</scope>
    <source>
        <strain evidence="2 3">CdVSA20.1</strain>
    </source>
</reference>
<keyword evidence="2" id="KW-0418">Kinase</keyword>
<sequence>MIQYRIGIDGGGTHCRGRLVNQQDQCLAEFTGGPANIYSQFESGLKEVEKVVTELFKRAHLSTTEYANSVMVAGLAGANVPSIKQRLTQWNILGLKHAIVSDVETACFGAHLGHPGGVFICGTGSQAAVWDGTRFYLLGGWGAQLSDLASGAVLGQKALRMALLAHEGIMTSSPCMQYIMEDFKNDAEIMLLWTQHAEPKDWAKYAKAVYEFAQCSDHHATTLVKQSAVDAEMMITAVMRYTQDNITLLGGIAKPLIPWLSDEIRYRISQAKGDALDGALLLSKHYWA</sequence>
<evidence type="ECO:0000259" key="1">
    <source>
        <dbReference type="Pfam" id="PF01869"/>
    </source>
</evidence>